<dbReference type="eggNOG" id="ENOG502R7EA">
    <property type="taxonomic scope" value="Eukaryota"/>
</dbReference>
<dbReference type="InterPro" id="IPR000264">
    <property type="entry name" value="ALB/AFP/VDB"/>
</dbReference>
<dbReference type="SMR" id="M7B4N9"/>
<dbReference type="Proteomes" id="UP000031443">
    <property type="component" value="Unassembled WGS sequence"/>
</dbReference>
<dbReference type="PANTHER" id="PTHR11385:SF14">
    <property type="entry name" value="AFAMIN"/>
    <property type="match status" value="1"/>
</dbReference>
<feature type="domain" description="Albumin" evidence="7">
    <location>
        <begin position="606"/>
        <end position="734"/>
    </location>
</feature>
<keyword evidence="2" id="KW-0964">Secreted</keyword>
<sequence length="1123" mass="127718">MKWLAFISFIFLFSFAISRDLKRSARDAEHKSEIVHRFNDLKEDVFKGAALITFAQYLYKCPYEEIAKQVKDVMDLAHKCVANEQDPECLKPVPTIVLDEICKITRLREAYGEMANCCSKADPERNQCFLSFKHSSPGFLPPYQRPEPEVMCKAFQENKESFMAHHIYEVSRRHPFLYAPTILALAVDVEHAIEHCCKEATTSICLDGKLSLIKERVLLLSKKCTYICGILKKFGERTFQANTLALISQKFPKASFSEISKIVKDIAHVHEECCAGDMIECTDDRAEVVNYICSKQDIFSSKIKDCCEKPVVERSECVVRAQFDDTPEGLPLLAKKYIEDKEVCKPFTAGQDVFMAEFLYEYSRRHPEFSSPMLLRIAKGYESILKECCKKESASECYSHAEEKLRSHIQETQEIVKTNCDLLASVGEDDFQKAILGCYTRKMPQVSPETLIEISKKMAAAGSKCCQQPEARHIPCLEDHLSMVIQDMCMRQEATPINEKVTHCCDDSYADRRPCFTKMGADESYKPPHFTPELFTFHEDLCTAPAETQHIKQLTFLVNLIKLKTTVTDEQLKKIFTDFTGMVQKCCKAEQHEACFGVELYRIKNPAQKISGCSAMVMFAQNVQESTYEEAAKMVKDVTDLAQKCVASKEDAACLKPLTAIFLDEICHEQGLPEKYGLAACCAKADPERNECFLSHKNSTPGFIPHFKKPDPEEGCKQYQENRAALLGLSPSVMKPVKESGLTEQQTCEILKKFGERTLKALKLVQISQKFPKADFATVNKLVTDVVHIHTECCHGDMMDCIHERVKLTEYACSHKDTISTKLSNCCGKSEVERSECIVHLENDDRPAGLSPTVREFIEDKDVCEHFAKEKDAFLAKFVYEYSRRHPEFSHLMLLRVGKGYEELLENCCTTSNPAECYGKGEEILKKQVQESQEVLATNCNLYKTVGEYFFQNALLVRYTKKMPQLSSKELLHFTKEMAAVGAMCCHLSEDKIFPCAEGYVDLILGQICRRHYARSINPNVCKCCSNSYALRRVCISNLGIDEKYVPIPLTPDLFTFHEDLCATQETELQKKKQEWLQKPFSRLHTRSGPINLASKGYYFVLRNGAEISTYLPVRPWGSDQAQ</sequence>
<evidence type="ECO:0000313" key="9">
    <source>
        <dbReference type="Proteomes" id="UP000031443"/>
    </source>
</evidence>
<keyword evidence="3 6" id="KW-0732">Signal</keyword>
<dbReference type="Gene3D" id="1.10.246.10">
    <property type="match status" value="11"/>
</dbReference>
<evidence type="ECO:0000256" key="2">
    <source>
        <dbReference type="ARBA" id="ARBA00022525"/>
    </source>
</evidence>
<dbReference type="PRINTS" id="PR00802">
    <property type="entry name" value="SERUMALBUMIN"/>
</dbReference>
<dbReference type="AlphaFoldDB" id="M7B4N9"/>
<evidence type="ECO:0000256" key="4">
    <source>
        <dbReference type="ARBA" id="ARBA00022737"/>
    </source>
</evidence>
<protein>
    <submittedName>
        <fullName evidence="8">Serum albumin</fullName>
    </submittedName>
</protein>
<dbReference type="InterPro" id="IPR014760">
    <property type="entry name" value="Serum_albumin_N"/>
</dbReference>
<feature type="domain" description="Albumin" evidence="7">
    <location>
        <begin position="22"/>
        <end position="214"/>
    </location>
</feature>
<evidence type="ECO:0000313" key="8">
    <source>
        <dbReference type="EMBL" id="EMP30485.1"/>
    </source>
</evidence>
<dbReference type="EMBL" id="KB549684">
    <property type="protein sequence ID" value="EMP30485.1"/>
    <property type="molecule type" value="Genomic_DNA"/>
</dbReference>
<evidence type="ECO:0000256" key="5">
    <source>
        <dbReference type="ARBA" id="ARBA00023157"/>
    </source>
</evidence>
<dbReference type="PROSITE" id="PS00212">
    <property type="entry name" value="ALBUMIN_1"/>
    <property type="match status" value="3"/>
</dbReference>
<keyword evidence="5" id="KW-1015">Disulfide bond</keyword>
<dbReference type="CDD" id="cd00015">
    <property type="entry name" value="ALBUMIN"/>
    <property type="match status" value="4"/>
</dbReference>
<feature type="domain" description="Albumin" evidence="7">
    <location>
        <begin position="735"/>
        <end position="927"/>
    </location>
</feature>
<organism evidence="8 9">
    <name type="scientific">Chelonia mydas</name>
    <name type="common">Green sea-turtle</name>
    <name type="synonym">Chelonia agassizi</name>
    <dbReference type="NCBI Taxonomy" id="8469"/>
    <lineage>
        <taxon>Eukaryota</taxon>
        <taxon>Metazoa</taxon>
        <taxon>Chordata</taxon>
        <taxon>Craniata</taxon>
        <taxon>Vertebrata</taxon>
        <taxon>Euteleostomi</taxon>
        <taxon>Archelosauria</taxon>
        <taxon>Testudinata</taxon>
        <taxon>Testudines</taxon>
        <taxon>Cryptodira</taxon>
        <taxon>Durocryptodira</taxon>
        <taxon>Americhelydia</taxon>
        <taxon>Chelonioidea</taxon>
        <taxon>Cheloniidae</taxon>
        <taxon>Chelonia</taxon>
    </lineage>
</organism>
<feature type="signal peptide" evidence="6">
    <location>
        <begin position="1"/>
        <end position="18"/>
    </location>
</feature>
<proteinExistence type="predicted"/>
<evidence type="ECO:0000256" key="1">
    <source>
        <dbReference type="ARBA" id="ARBA00004613"/>
    </source>
</evidence>
<evidence type="ECO:0000256" key="6">
    <source>
        <dbReference type="SAM" id="SignalP"/>
    </source>
</evidence>
<dbReference type="InterPro" id="IPR020858">
    <property type="entry name" value="Serum_albumin-like"/>
</dbReference>
<evidence type="ECO:0000256" key="3">
    <source>
        <dbReference type="ARBA" id="ARBA00022729"/>
    </source>
</evidence>
<keyword evidence="4" id="KW-0677">Repeat</keyword>
<name>M7B4N9_CHEMY</name>
<dbReference type="SMART" id="SM00103">
    <property type="entry name" value="ALBUMIN"/>
    <property type="match status" value="6"/>
</dbReference>
<dbReference type="FunFam" id="1.10.246.10:FF:000002">
    <property type="entry name" value="Serum albumin"/>
    <property type="match status" value="3"/>
</dbReference>
<feature type="chain" id="PRO_5004079798" evidence="6">
    <location>
        <begin position="19"/>
        <end position="1123"/>
    </location>
</feature>
<accession>M7B4N9</accession>
<dbReference type="GO" id="GO:0072562">
    <property type="term" value="C:blood microparticle"/>
    <property type="evidence" value="ECO:0007669"/>
    <property type="project" value="TreeGrafter"/>
</dbReference>
<comment type="subcellular location">
    <subcellularLocation>
        <location evidence="1">Secreted</location>
    </subcellularLocation>
</comment>
<dbReference type="GO" id="GO:0036094">
    <property type="term" value="F:small molecule binding"/>
    <property type="evidence" value="ECO:0007669"/>
    <property type="project" value="TreeGrafter"/>
</dbReference>
<dbReference type="InterPro" id="IPR020857">
    <property type="entry name" value="Serum_albumin_CS"/>
</dbReference>
<feature type="domain" description="Albumin" evidence="7">
    <location>
        <begin position="928"/>
        <end position="1123"/>
    </location>
</feature>
<dbReference type="FunFam" id="1.10.246.10:FF:000001">
    <property type="entry name" value="Serum albumin"/>
    <property type="match status" value="4"/>
</dbReference>
<feature type="domain" description="Albumin" evidence="7">
    <location>
        <begin position="408"/>
        <end position="605"/>
    </location>
</feature>
<dbReference type="STRING" id="8469.M7B4N9"/>
<keyword evidence="9" id="KW-1185">Reference proteome</keyword>
<feature type="domain" description="Albumin" evidence="7">
    <location>
        <begin position="215"/>
        <end position="407"/>
    </location>
</feature>
<reference evidence="9" key="1">
    <citation type="journal article" date="2013" name="Nat. Genet.">
        <title>The draft genomes of soft-shell turtle and green sea turtle yield insights into the development and evolution of the turtle-specific body plan.</title>
        <authorList>
            <person name="Wang Z."/>
            <person name="Pascual-Anaya J."/>
            <person name="Zadissa A."/>
            <person name="Li W."/>
            <person name="Niimura Y."/>
            <person name="Huang Z."/>
            <person name="Li C."/>
            <person name="White S."/>
            <person name="Xiong Z."/>
            <person name="Fang D."/>
            <person name="Wang B."/>
            <person name="Ming Y."/>
            <person name="Chen Y."/>
            <person name="Zheng Y."/>
            <person name="Kuraku S."/>
            <person name="Pignatelli M."/>
            <person name="Herrero J."/>
            <person name="Beal K."/>
            <person name="Nozawa M."/>
            <person name="Li Q."/>
            <person name="Wang J."/>
            <person name="Zhang H."/>
            <person name="Yu L."/>
            <person name="Shigenobu S."/>
            <person name="Wang J."/>
            <person name="Liu J."/>
            <person name="Flicek P."/>
            <person name="Searle S."/>
            <person name="Wang J."/>
            <person name="Kuratani S."/>
            <person name="Yin Y."/>
            <person name="Aken B."/>
            <person name="Zhang G."/>
            <person name="Irie N."/>
        </authorList>
    </citation>
    <scope>NUCLEOTIDE SEQUENCE [LARGE SCALE GENOMIC DNA]</scope>
</reference>
<dbReference type="PROSITE" id="PS51438">
    <property type="entry name" value="ALBUMIN_2"/>
    <property type="match status" value="6"/>
</dbReference>
<dbReference type="Pfam" id="PF00273">
    <property type="entry name" value="Serum_albumin"/>
    <property type="match status" value="6"/>
</dbReference>
<dbReference type="GO" id="GO:0005737">
    <property type="term" value="C:cytoplasm"/>
    <property type="evidence" value="ECO:0007669"/>
    <property type="project" value="TreeGrafter"/>
</dbReference>
<gene>
    <name evidence="8" type="ORF">UY3_12388</name>
</gene>
<dbReference type="SUPFAM" id="SSF48552">
    <property type="entry name" value="Serum albumin-like"/>
    <property type="match status" value="6"/>
</dbReference>
<dbReference type="PANTHER" id="PTHR11385">
    <property type="entry name" value="SERUM ALBUMIN-RELATED"/>
    <property type="match status" value="1"/>
</dbReference>
<evidence type="ECO:0000259" key="7">
    <source>
        <dbReference type="PROSITE" id="PS51438"/>
    </source>
</evidence>